<dbReference type="SUPFAM" id="SSF52540">
    <property type="entry name" value="P-loop containing nucleoside triphosphate hydrolases"/>
    <property type="match status" value="1"/>
</dbReference>
<dbReference type="PROSITE" id="PS50893">
    <property type="entry name" value="ABC_TRANSPORTER_2"/>
    <property type="match status" value="1"/>
</dbReference>
<dbReference type="GO" id="GO:0015697">
    <property type="term" value="P:quaternary ammonium group transport"/>
    <property type="evidence" value="ECO:0007669"/>
    <property type="project" value="UniProtKB-ARBA"/>
</dbReference>
<dbReference type="OrthoDB" id="9809450at2"/>
<gene>
    <name evidence="5" type="ORF">D7X32_33580</name>
</gene>
<dbReference type="AlphaFoldDB" id="A0A3A8JQI6"/>
<evidence type="ECO:0000313" key="5">
    <source>
        <dbReference type="EMBL" id="RKG97196.1"/>
    </source>
</evidence>
<dbReference type="InterPro" id="IPR003593">
    <property type="entry name" value="AAA+_ATPase"/>
</dbReference>
<keyword evidence="2" id="KW-0547">Nucleotide-binding</keyword>
<dbReference type="PANTHER" id="PTHR42781">
    <property type="entry name" value="SPERMIDINE/PUTRESCINE IMPORT ATP-BINDING PROTEIN POTA"/>
    <property type="match status" value="1"/>
</dbReference>
<evidence type="ECO:0000256" key="1">
    <source>
        <dbReference type="ARBA" id="ARBA00022448"/>
    </source>
</evidence>
<dbReference type="Pfam" id="PF00005">
    <property type="entry name" value="ABC_tran"/>
    <property type="match status" value="1"/>
</dbReference>
<organism evidence="5 6">
    <name type="scientific">Corallococcus carmarthensis</name>
    <dbReference type="NCBI Taxonomy" id="2316728"/>
    <lineage>
        <taxon>Bacteria</taxon>
        <taxon>Pseudomonadati</taxon>
        <taxon>Myxococcota</taxon>
        <taxon>Myxococcia</taxon>
        <taxon>Myxococcales</taxon>
        <taxon>Cystobacterineae</taxon>
        <taxon>Myxococcaceae</taxon>
        <taxon>Corallococcus</taxon>
    </lineage>
</organism>
<keyword evidence="1" id="KW-0813">Transport</keyword>
<dbReference type="Gene3D" id="3.40.50.300">
    <property type="entry name" value="P-loop containing nucleotide triphosphate hydrolases"/>
    <property type="match status" value="1"/>
</dbReference>
<dbReference type="GO" id="GO:0016887">
    <property type="term" value="F:ATP hydrolysis activity"/>
    <property type="evidence" value="ECO:0007669"/>
    <property type="project" value="InterPro"/>
</dbReference>
<dbReference type="Proteomes" id="UP000268313">
    <property type="component" value="Unassembled WGS sequence"/>
</dbReference>
<dbReference type="FunFam" id="3.40.50.300:FF:000425">
    <property type="entry name" value="Probable ABC transporter, ATP-binding subunit"/>
    <property type="match status" value="1"/>
</dbReference>
<protein>
    <submittedName>
        <fullName evidence="5">ATP-binding cassette domain-containing protein</fullName>
    </submittedName>
</protein>
<evidence type="ECO:0000256" key="3">
    <source>
        <dbReference type="ARBA" id="ARBA00022840"/>
    </source>
</evidence>
<evidence type="ECO:0000256" key="2">
    <source>
        <dbReference type="ARBA" id="ARBA00022741"/>
    </source>
</evidence>
<evidence type="ECO:0000259" key="4">
    <source>
        <dbReference type="PROSITE" id="PS50893"/>
    </source>
</evidence>
<keyword evidence="6" id="KW-1185">Reference proteome</keyword>
<dbReference type="SMART" id="SM00382">
    <property type="entry name" value="AAA"/>
    <property type="match status" value="1"/>
</dbReference>
<dbReference type="InterPro" id="IPR050093">
    <property type="entry name" value="ABC_SmlMolc_Importer"/>
</dbReference>
<sequence length="249" mass="27578">MFLLEGVSKRFGTAQALHPLSLNLPKGATTVLIGPSGCGKSTLLRLLNGLLRPDTGRVLFDEKPLPEHEDALLAVRRRVGYALQGGGLFPHLTGARNVTLMARHLRWPEARIRERLAQLMDLTRFPAEALERFPSELSGGQRQRVALMRALMLDPDVLLLDEPLGALDPLVRHDLQTDLRGIFERLGKTVVLVTHDLAEAAYLGDTIVLMREGQVVQQGTLDDLTARPADPFVTRFIQAQRPLPLRRSG</sequence>
<comment type="caution">
    <text evidence="5">The sequence shown here is derived from an EMBL/GenBank/DDBJ whole genome shotgun (WGS) entry which is preliminary data.</text>
</comment>
<accession>A0A3A8JQI6</accession>
<name>A0A3A8JQI6_9BACT</name>
<evidence type="ECO:0000313" key="6">
    <source>
        <dbReference type="Proteomes" id="UP000268313"/>
    </source>
</evidence>
<dbReference type="InterPro" id="IPR027417">
    <property type="entry name" value="P-loop_NTPase"/>
</dbReference>
<reference evidence="6" key="1">
    <citation type="submission" date="2018-09" db="EMBL/GenBank/DDBJ databases">
        <authorList>
            <person name="Livingstone P.G."/>
            <person name="Whitworth D.E."/>
        </authorList>
    </citation>
    <scope>NUCLEOTIDE SEQUENCE [LARGE SCALE GENOMIC DNA]</scope>
    <source>
        <strain evidence="6">CA043D</strain>
    </source>
</reference>
<dbReference type="EMBL" id="RAWE01000186">
    <property type="protein sequence ID" value="RKG97196.1"/>
    <property type="molecule type" value="Genomic_DNA"/>
</dbReference>
<keyword evidence="3 5" id="KW-0067">ATP-binding</keyword>
<proteinExistence type="predicted"/>
<dbReference type="InterPro" id="IPR003439">
    <property type="entry name" value="ABC_transporter-like_ATP-bd"/>
</dbReference>
<dbReference type="GO" id="GO:0005524">
    <property type="term" value="F:ATP binding"/>
    <property type="evidence" value="ECO:0007669"/>
    <property type="project" value="UniProtKB-KW"/>
</dbReference>
<dbReference type="PANTHER" id="PTHR42781:SF4">
    <property type="entry name" value="SPERMIDINE_PUTRESCINE IMPORT ATP-BINDING PROTEIN POTA"/>
    <property type="match status" value="1"/>
</dbReference>
<dbReference type="RefSeq" id="WP_120606659.1">
    <property type="nucleotide sequence ID" value="NZ_RAWE01000186.1"/>
</dbReference>
<feature type="domain" description="ABC transporter" evidence="4">
    <location>
        <begin position="2"/>
        <end position="237"/>
    </location>
</feature>